<sequence length="90" mass="10914">MQSNFVCSVQLKRFWEAQSANAGMHGFWQGEYHFYLIVSENFFFLFQNFCVIIKLIEYWKSYDKQDIRMKFFASLGQSFANCLALKHRFW</sequence>
<name>A0A0B7GWY7_TREPH</name>
<dbReference type="AlphaFoldDB" id="A0A0B7GWY7"/>
<evidence type="ECO:0000256" key="1">
    <source>
        <dbReference type="SAM" id="Phobius"/>
    </source>
</evidence>
<keyword evidence="1" id="KW-1133">Transmembrane helix</keyword>
<accession>A0A0B7GWY7</accession>
<gene>
    <name evidence="2" type="ORF">TPHV1_70057</name>
</gene>
<dbReference type="EMBL" id="CDNC01000049">
    <property type="protein sequence ID" value="CEM63194.1"/>
    <property type="molecule type" value="Genomic_DNA"/>
</dbReference>
<keyword evidence="1" id="KW-0472">Membrane</keyword>
<proteinExistence type="predicted"/>
<protein>
    <submittedName>
        <fullName evidence="2">Uncharacterized protein</fullName>
    </submittedName>
</protein>
<reference evidence="3" key="1">
    <citation type="submission" date="2015-01" db="EMBL/GenBank/DDBJ databases">
        <authorList>
            <person name="Manzoor Shahid"/>
            <person name="Zubair Saima"/>
        </authorList>
    </citation>
    <scope>NUCLEOTIDE SEQUENCE [LARGE SCALE GENOMIC DNA]</scope>
    <source>
        <strain evidence="3">V1</strain>
    </source>
</reference>
<organism evidence="2 3">
    <name type="scientific">Treponema phagedenis</name>
    <dbReference type="NCBI Taxonomy" id="162"/>
    <lineage>
        <taxon>Bacteria</taxon>
        <taxon>Pseudomonadati</taxon>
        <taxon>Spirochaetota</taxon>
        <taxon>Spirochaetia</taxon>
        <taxon>Spirochaetales</taxon>
        <taxon>Treponemataceae</taxon>
        <taxon>Treponema</taxon>
    </lineage>
</organism>
<evidence type="ECO:0000313" key="2">
    <source>
        <dbReference type="EMBL" id="CEM63194.1"/>
    </source>
</evidence>
<evidence type="ECO:0000313" key="3">
    <source>
        <dbReference type="Proteomes" id="UP000042527"/>
    </source>
</evidence>
<feature type="transmembrane region" description="Helical" evidence="1">
    <location>
        <begin position="34"/>
        <end position="56"/>
    </location>
</feature>
<keyword evidence="3" id="KW-1185">Reference proteome</keyword>
<dbReference type="Proteomes" id="UP000042527">
    <property type="component" value="Unassembled WGS sequence"/>
</dbReference>
<keyword evidence="1" id="KW-0812">Transmembrane</keyword>